<dbReference type="EMBL" id="LNQE01001206">
    <property type="protein sequence ID" value="KUG20293.1"/>
    <property type="molecule type" value="Genomic_DNA"/>
</dbReference>
<protein>
    <submittedName>
        <fullName evidence="1">Uncharacterized protein</fullName>
    </submittedName>
</protein>
<name>A0A0W8FHA7_9ZZZZ</name>
<evidence type="ECO:0000313" key="1">
    <source>
        <dbReference type="EMBL" id="KUG20293.1"/>
    </source>
</evidence>
<reference evidence="1" key="1">
    <citation type="journal article" date="2015" name="Proc. Natl. Acad. Sci. U.S.A.">
        <title>Networks of energetic and metabolic interactions define dynamics in microbial communities.</title>
        <authorList>
            <person name="Embree M."/>
            <person name="Liu J.K."/>
            <person name="Al-Bassam M.M."/>
            <person name="Zengler K."/>
        </authorList>
    </citation>
    <scope>NUCLEOTIDE SEQUENCE</scope>
</reference>
<comment type="caution">
    <text evidence="1">The sequence shown here is derived from an EMBL/GenBank/DDBJ whole genome shotgun (WGS) entry which is preliminary data.</text>
</comment>
<accession>A0A0W8FHA7</accession>
<dbReference type="AlphaFoldDB" id="A0A0W8FHA7"/>
<sequence>MEKGSGEETVTLDFYSRERPNPFEGGRGEFAFDFLDDHTAVTPVRGSIRVAVPACGALLIMKLKAVWDRSFRYELGRSPDPEREYSKLVKDNADLPLSRLYGYPGRAER</sequence>
<proteinExistence type="predicted"/>
<organism evidence="1">
    <name type="scientific">hydrocarbon metagenome</name>
    <dbReference type="NCBI Taxonomy" id="938273"/>
    <lineage>
        <taxon>unclassified sequences</taxon>
        <taxon>metagenomes</taxon>
        <taxon>ecological metagenomes</taxon>
    </lineage>
</organism>
<gene>
    <name evidence="1" type="ORF">ASZ90_009973</name>
</gene>